<dbReference type="RefSeq" id="WP_063977523.1">
    <property type="nucleotide sequence ID" value="NZ_RJAI01000003.1"/>
</dbReference>
<name>A0A3M8TJK4_PSEPU</name>
<gene>
    <name evidence="1" type="ORF">EFK07_03160</name>
</gene>
<sequence length="70" mass="7599">MPFIVINKTNAFDPVHQAEYATAELADAAARELLRAQPSAVLLTAQVLKRYTAEVTVSVQDVELAQEAAE</sequence>
<accession>A0A3M8TJK4</accession>
<dbReference type="Proteomes" id="UP000278162">
    <property type="component" value="Unassembled WGS sequence"/>
</dbReference>
<reference evidence="1 2" key="1">
    <citation type="submission" date="2018-10" db="EMBL/GenBank/DDBJ databases">
        <title>An outbreak of IMP-63 producing strain in France.</title>
        <authorList>
            <person name="Bour M."/>
            <person name="Liapis E."/>
            <person name="Plesiat P."/>
        </authorList>
    </citation>
    <scope>NUCLEOTIDE SEQUENCE [LARGE SCALE GENOMIC DNA]</scope>
    <source>
        <strain evidence="1 2">12917</strain>
    </source>
</reference>
<dbReference type="AlphaFoldDB" id="A0A3M8TJK4"/>
<organism evidence="1 2">
    <name type="scientific">Pseudomonas putida</name>
    <name type="common">Arthrobacter siderocapsulatus</name>
    <dbReference type="NCBI Taxonomy" id="303"/>
    <lineage>
        <taxon>Bacteria</taxon>
        <taxon>Pseudomonadati</taxon>
        <taxon>Pseudomonadota</taxon>
        <taxon>Gammaproteobacteria</taxon>
        <taxon>Pseudomonadales</taxon>
        <taxon>Pseudomonadaceae</taxon>
        <taxon>Pseudomonas</taxon>
    </lineage>
</organism>
<proteinExistence type="predicted"/>
<dbReference type="EMBL" id="RJAI01000003">
    <property type="protein sequence ID" value="RNF93689.1"/>
    <property type="molecule type" value="Genomic_DNA"/>
</dbReference>
<protein>
    <submittedName>
        <fullName evidence="1">Uncharacterized protein</fullName>
    </submittedName>
</protein>
<evidence type="ECO:0000313" key="1">
    <source>
        <dbReference type="EMBL" id="RNF93689.1"/>
    </source>
</evidence>
<evidence type="ECO:0000313" key="2">
    <source>
        <dbReference type="Proteomes" id="UP000278162"/>
    </source>
</evidence>
<comment type="caution">
    <text evidence="1">The sequence shown here is derived from an EMBL/GenBank/DDBJ whole genome shotgun (WGS) entry which is preliminary data.</text>
</comment>